<dbReference type="InterPro" id="IPR034204">
    <property type="entry name" value="PfSUB1-like_cat_dom"/>
</dbReference>
<dbReference type="EMBL" id="SRRZ01000001">
    <property type="protein sequence ID" value="NQE32420.1"/>
    <property type="molecule type" value="Genomic_DNA"/>
</dbReference>
<dbReference type="InterPro" id="IPR015500">
    <property type="entry name" value="Peptidase_S8_subtilisin-rel"/>
</dbReference>
<dbReference type="InterPro" id="IPR018511">
    <property type="entry name" value="Hemolysin-typ_Ca-bd_CS"/>
</dbReference>
<dbReference type="GO" id="GO:0008233">
    <property type="term" value="F:peptidase activity"/>
    <property type="evidence" value="ECO:0007669"/>
    <property type="project" value="UniProtKB-KW"/>
</dbReference>
<dbReference type="PROSITE" id="PS00136">
    <property type="entry name" value="SUBTILASE_ASP"/>
    <property type="match status" value="1"/>
</dbReference>
<dbReference type="RefSeq" id="WP_281363506.1">
    <property type="nucleotide sequence ID" value="NZ_CAWPPK010000001.1"/>
</dbReference>
<dbReference type="InterPro" id="IPR036852">
    <property type="entry name" value="Peptidase_S8/S53_dom_sf"/>
</dbReference>
<dbReference type="InterPro" id="IPR050131">
    <property type="entry name" value="Peptidase_S8_subtilisin-like"/>
</dbReference>
<evidence type="ECO:0000256" key="1">
    <source>
        <dbReference type="ARBA" id="ARBA00011073"/>
    </source>
</evidence>
<dbReference type="SUPFAM" id="SSF51120">
    <property type="entry name" value="beta-Roll"/>
    <property type="match status" value="2"/>
</dbReference>
<name>A0ABX2CSE5_9CYAN</name>
<keyword evidence="2 5" id="KW-0645">Protease</keyword>
<feature type="region of interest" description="Disordered" evidence="7">
    <location>
        <begin position="110"/>
        <end position="132"/>
    </location>
</feature>
<evidence type="ECO:0000313" key="10">
    <source>
        <dbReference type="Proteomes" id="UP000702425"/>
    </source>
</evidence>
<keyword evidence="3 5" id="KW-0378">Hydrolase</keyword>
<dbReference type="InterPro" id="IPR023827">
    <property type="entry name" value="Peptidase_S8_Asp-AS"/>
</dbReference>
<evidence type="ECO:0000256" key="6">
    <source>
        <dbReference type="RuleBase" id="RU003355"/>
    </source>
</evidence>
<evidence type="ECO:0000313" key="9">
    <source>
        <dbReference type="EMBL" id="NQE32420.1"/>
    </source>
</evidence>
<dbReference type="GO" id="GO:0006508">
    <property type="term" value="P:proteolysis"/>
    <property type="evidence" value="ECO:0007669"/>
    <property type="project" value="UniProtKB-KW"/>
</dbReference>
<comment type="caution">
    <text evidence="9">The sequence shown here is derived from an EMBL/GenBank/DDBJ whole genome shotgun (WGS) entry which is preliminary data.</text>
</comment>
<dbReference type="Gene3D" id="2.150.10.10">
    <property type="entry name" value="Serralysin-like metalloprotease, C-terminal"/>
    <property type="match status" value="2"/>
</dbReference>
<protein>
    <submittedName>
        <fullName evidence="9">Major intracellular serine protease</fullName>
        <ecNumber evidence="9">3.4.21.-</ecNumber>
    </submittedName>
</protein>
<dbReference type="Pfam" id="PF00082">
    <property type="entry name" value="Peptidase_S8"/>
    <property type="match status" value="1"/>
</dbReference>
<dbReference type="EC" id="3.4.21.-" evidence="9"/>
<feature type="domain" description="Peptidase S8/S53" evidence="8">
    <location>
        <begin position="57"/>
        <end position="336"/>
    </location>
</feature>
<gene>
    <name evidence="9" type="primary">isp</name>
    <name evidence="9" type="ORF">E5S67_00134</name>
</gene>
<dbReference type="PANTHER" id="PTHR43806">
    <property type="entry name" value="PEPTIDASE S8"/>
    <property type="match status" value="1"/>
</dbReference>
<evidence type="ECO:0000259" key="8">
    <source>
        <dbReference type="Pfam" id="PF00082"/>
    </source>
</evidence>
<reference evidence="9 10" key="1">
    <citation type="journal article" date="2020" name="Sci. Rep.">
        <title>A novel cyanobacterial geosmin producer, revising GeoA distribution and dispersion patterns in Bacteria.</title>
        <authorList>
            <person name="Churro C."/>
            <person name="Semedo-Aguiar A.P."/>
            <person name="Silva A.D."/>
            <person name="Pereira-Leal J.B."/>
            <person name="Leite R.B."/>
        </authorList>
    </citation>
    <scope>NUCLEOTIDE SEQUENCE [LARGE SCALE GENOMIC DNA]</scope>
    <source>
        <strain evidence="9 10">IPMA8</strain>
    </source>
</reference>
<evidence type="ECO:0000256" key="4">
    <source>
        <dbReference type="ARBA" id="ARBA00022825"/>
    </source>
</evidence>
<feature type="region of interest" description="Disordered" evidence="7">
    <location>
        <begin position="353"/>
        <end position="397"/>
    </location>
</feature>
<evidence type="ECO:0000256" key="3">
    <source>
        <dbReference type="ARBA" id="ARBA00022801"/>
    </source>
</evidence>
<comment type="similarity">
    <text evidence="1 5 6">Belongs to the peptidase S8 family.</text>
</comment>
<dbReference type="PROSITE" id="PS00330">
    <property type="entry name" value="HEMOLYSIN_CALCIUM"/>
    <property type="match status" value="2"/>
</dbReference>
<organism evidence="9 10">
    <name type="scientific">Microcoleus asticus IPMA8</name>
    <dbReference type="NCBI Taxonomy" id="2563858"/>
    <lineage>
        <taxon>Bacteria</taxon>
        <taxon>Bacillati</taxon>
        <taxon>Cyanobacteriota</taxon>
        <taxon>Cyanophyceae</taxon>
        <taxon>Oscillatoriophycideae</taxon>
        <taxon>Oscillatoriales</taxon>
        <taxon>Microcoleaceae</taxon>
        <taxon>Microcoleus</taxon>
        <taxon>Microcoleus asticus</taxon>
    </lineage>
</organism>
<dbReference type="InterPro" id="IPR011049">
    <property type="entry name" value="Serralysin-like_metalloprot_C"/>
</dbReference>
<keyword evidence="4 5" id="KW-0720">Serine protease</keyword>
<dbReference type="PRINTS" id="PR00313">
    <property type="entry name" value="CABNDNGRPT"/>
</dbReference>
<evidence type="ECO:0000256" key="7">
    <source>
        <dbReference type="SAM" id="MobiDB-lite"/>
    </source>
</evidence>
<dbReference type="PROSITE" id="PS00137">
    <property type="entry name" value="SUBTILASE_HIS"/>
    <property type="match status" value="1"/>
</dbReference>
<dbReference type="SUPFAM" id="SSF52743">
    <property type="entry name" value="Subtilisin-like"/>
    <property type="match status" value="1"/>
</dbReference>
<keyword evidence="10" id="KW-1185">Reference proteome</keyword>
<dbReference type="InterPro" id="IPR022398">
    <property type="entry name" value="Peptidase_S8_His-AS"/>
</dbReference>
<dbReference type="CDD" id="cd07473">
    <property type="entry name" value="Peptidases_S8_Subtilisin_like"/>
    <property type="match status" value="1"/>
</dbReference>
<dbReference type="PANTHER" id="PTHR43806:SF11">
    <property type="entry name" value="CEREVISIN-RELATED"/>
    <property type="match status" value="1"/>
</dbReference>
<feature type="active site" description="Charge relay system" evidence="5">
    <location>
        <position position="300"/>
    </location>
</feature>
<evidence type="ECO:0000256" key="2">
    <source>
        <dbReference type="ARBA" id="ARBA00022670"/>
    </source>
</evidence>
<feature type="active site" description="Charge relay system" evidence="5">
    <location>
        <position position="131"/>
    </location>
</feature>
<dbReference type="Proteomes" id="UP000702425">
    <property type="component" value="Unassembled WGS sequence"/>
</dbReference>
<proteinExistence type="inferred from homology"/>
<dbReference type="PROSITE" id="PS51892">
    <property type="entry name" value="SUBTILASE"/>
    <property type="match status" value="1"/>
</dbReference>
<feature type="active site" description="Charge relay system" evidence="5">
    <location>
        <position position="66"/>
    </location>
</feature>
<evidence type="ECO:0000256" key="5">
    <source>
        <dbReference type="PROSITE-ProRule" id="PRU01240"/>
    </source>
</evidence>
<dbReference type="PROSITE" id="PS00138">
    <property type="entry name" value="SUBTILASE_SER"/>
    <property type="match status" value="1"/>
</dbReference>
<accession>A0ABX2CSE5</accession>
<dbReference type="InterPro" id="IPR023828">
    <property type="entry name" value="Peptidase_S8_Ser-AS"/>
</dbReference>
<dbReference type="PRINTS" id="PR00723">
    <property type="entry name" value="SUBTILISIN"/>
</dbReference>
<sequence>MTSEFNSTSGYGLVNAAAAVAGATGQATFTDVPDLGGNSWGNDLVKAPEAWAKGYTGQGIVVAVIDSGVDITHEDLKNNIWQNPGEIPGNGIDDDGNLKVDDINGWNFGTRTNANGDNDVKPGTNDPGQAHGTHVAGTIAAANNNLGISGVAYNAKIMPIRLGDTRNNSYINNGSLSDAIRYAADMGANVINMSLDVEKGYSALQEAIAYAASKNVVVVSSAGNGDEKGNGLPSPAFPAGYATQYGIAVGAVNINKEIANFSNLAGSDNKMAYIVAPGVEVYSTLPTKPTEKYGFSNGTSMAAPHVAGVAALMLSANPSLTPQQVRQILTDSATGLSNNVPVVAPPPLLFLSPLPPEPPRPQVPLIPPVRPTPQDPTPTPVTPTPTPTPVTPTPTPTPVTPTPILGTAIITTPQPNATGNGNPTGLPQNLSGSDFYFLTDNPDTAIPTVAIGKGIIGLSGNDFLTGAEGADTISANQGADQVIGLGGDDILLGGKGSDFIDGGAANDFLRGNNDNDTLIGGDGNDVLLGGQGNDILTGGAGNDILNGERGQDILTGGDGNDAFILTLEPSASTINQADVIADFRPGDSFGLSEGLTFSALTFEPVSLQLDGGSSVNSTAIKRGDNYLAIVSGVAQSALNANVFFTAQP</sequence>
<dbReference type="Gene3D" id="3.40.50.200">
    <property type="entry name" value="Peptidase S8/S53 domain"/>
    <property type="match status" value="1"/>
</dbReference>
<dbReference type="InterPro" id="IPR001343">
    <property type="entry name" value="Hemolysn_Ca-bd"/>
</dbReference>
<dbReference type="InterPro" id="IPR000209">
    <property type="entry name" value="Peptidase_S8/S53_dom"/>
</dbReference>
<dbReference type="Pfam" id="PF00353">
    <property type="entry name" value="HemolysinCabind"/>
    <property type="match status" value="2"/>
</dbReference>